<evidence type="ECO:0000256" key="4">
    <source>
        <dbReference type="PROSITE-ProRule" id="PRU00134"/>
    </source>
</evidence>
<dbReference type="Proteomes" id="UP001498398">
    <property type="component" value="Unassembled WGS sequence"/>
</dbReference>
<comment type="caution">
    <text evidence="6">The sequence shown here is derived from an EMBL/GenBank/DDBJ whole genome shotgun (WGS) entry which is preliminary data.</text>
</comment>
<dbReference type="PROSITE" id="PS50865">
    <property type="entry name" value="ZF_MYND_2"/>
    <property type="match status" value="1"/>
</dbReference>
<dbReference type="PROSITE" id="PS01360">
    <property type="entry name" value="ZF_MYND_1"/>
    <property type="match status" value="1"/>
</dbReference>
<evidence type="ECO:0000256" key="3">
    <source>
        <dbReference type="ARBA" id="ARBA00022833"/>
    </source>
</evidence>
<reference evidence="6 7" key="1">
    <citation type="submission" date="2024-01" db="EMBL/GenBank/DDBJ databases">
        <title>A draft genome for the cacao thread blight pathogen Marasmiellus scandens.</title>
        <authorList>
            <person name="Baruah I.K."/>
            <person name="Leung J."/>
            <person name="Bukari Y."/>
            <person name="Amoako-Attah I."/>
            <person name="Meinhardt L.W."/>
            <person name="Bailey B.A."/>
            <person name="Cohen S.P."/>
        </authorList>
    </citation>
    <scope>NUCLEOTIDE SEQUENCE [LARGE SCALE GENOMIC DNA]</scope>
    <source>
        <strain evidence="6 7">GH-19</strain>
    </source>
</reference>
<accession>A0ABR1JVH1</accession>
<evidence type="ECO:0000259" key="5">
    <source>
        <dbReference type="PROSITE" id="PS50865"/>
    </source>
</evidence>
<dbReference type="InterPro" id="IPR002893">
    <property type="entry name" value="Znf_MYND"/>
</dbReference>
<evidence type="ECO:0000256" key="2">
    <source>
        <dbReference type="ARBA" id="ARBA00022771"/>
    </source>
</evidence>
<protein>
    <recommendedName>
        <fullName evidence="5">MYND-type domain-containing protein</fullName>
    </recommendedName>
</protein>
<dbReference type="Pfam" id="PF01753">
    <property type="entry name" value="zf-MYND"/>
    <property type="match status" value="1"/>
</dbReference>
<gene>
    <name evidence="6" type="ORF">VKT23_004612</name>
</gene>
<sequence>MEHEREKLKDRRRQLVMTCIKCNLAGNDSEIKIRLCSNCKLATYCSRKCQADDWPMHKAVCGGKIAGRGPMRLFQNFCSNEWLMEQLSFATVLLLGLKSECLPQRPVQVCLGVTIEPTNFSALSQMPKHVQGVLQISNIYSELLAVDYIVTTDSGSVPVIITFVKEPDYKIKYSFGIAPEVVDKAHKIKKVDFQSIFTGKVICLPCGLMDFLRNTAGLEKQEGFEPQGTDS</sequence>
<dbReference type="Gene3D" id="6.10.140.2220">
    <property type="match status" value="1"/>
</dbReference>
<keyword evidence="2 4" id="KW-0863">Zinc-finger</keyword>
<keyword evidence="1" id="KW-0479">Metal-binding</keyword>
<dbReference type="EMBL" id="JBANRG010000004">
    <property type="protein sequence ID" value="KAK7467559.1"/>
    <property type="molecule type" value="Genomic_DNA"/>
</dbReference>
<evidence type="ECO:0000313" key="7">
    <source>
        <dbReference type="Proteomes" id="UP001498398"/>
    </source>
</evidence>
<evidence type="ECO:0000256" key="1">
    <source>
        <dbReference type="ARBA" id="ARBA00022723"/>
    </source>
</evidence>
<name>A0ABR1JVH1_9AGAR</name>
<dbReference type="SUPFAM" id="SSF144232">
    <property type="entry name" value="HIT/MYND zinc finger-like"/>
    <property type="match status" value="1"/>
</dbReference>
<proteinExistence type="predicted"/>
<keyword evidence="7" id="KW-1185">Reference proteome</keyword>
<keyword evidence="3" id="KW-0862">Zinc</keyword>
<organism evidence="6 7">
    <name type="scientific">Marasmiellus scandens</name>
    <dbReference type="NCBI Taxonomy" id="2682957"/>
    <lineage>
        <taxon>Eukaryota</taxon>
        <taxon>Fungi</taxon>
        <taxon>Dikarya</taxon>
        <taxon>Basidiomycota</taxon>
        <taxon>Agaricomycotina</taxon>
        <taxon>Agaricomycetes</taxon>
        <taxon>Agaricomycetidae</taxon>
        <taxon>Agaricales</taxon>
        <taxon>Marasmiineae</taxon>
        <taxon>Omphalotaceae</taxon>
        <taxon>Marasmiellus</taxon>
    </lineage>
</organism>
<evidence type="ECO:0000313" key="6">
    <source>
        <dbReference type="EMBL" id="KAK7467559.1"/>
    </source>
</evidence>
<feature type="domain" description="MYND-type" evidence="5">
    <location>
        <begin position="19"/>
        <end position="61"/>
    </location>
</feature>